<feature type="transmembrane region" description="Helical" evidence="1">
    <location>
        <begin position="186"/>
        <end position="209"/>
    </location>
</feature>
<sequence length="227" mass="23052">MGYPYGPQQGHDPYAGQGYAQPGYGPIPYGEVPAYGAQTNAAPGYGAPAHAVPGYSAPAPGAPFHGAPPHGYGVPGYGQPQVSGGTAISAAVIALVLSLLGALSTARTASVMEHLDGRMANDTELQLLASGGVSAALFLGSILLFCRKPAGRVLVIVASVSGLCSAVIGIIIAMENNSESDLELNLAPVIVTGLIGGGISLLVLCLAAAKSTDRWIEAGRRRPYPYR</sequence>
<dbReference type="KEGG" id="nsl:BOX37_00705"/>
<feature type="transmembrane region" description="Helical" evidence="1">
    <location>
        <begin position="153"/>
        <end position="174"/>
    </location>
</feature>
<gene>
    <name evidence="2" type="ORF">BOX37_00705</name>
</gene>
<keyword evidence="1" id="KW-1133">Transmembrane helix</keyword>
<dbReference type="RefSeq" id="WP_071925756.1">
    <property type="nucleotide sequence ID" value="NZ_CP018082.1"/>
</dbReference>
<keyword evidence="1" id="KW-0472">Membrane</keyword>
<dbReference type="AlphaFoldDB" id="A0A1J0VL46"/>
<organism evidence="2 3">
    <name type="scientific">Nocardia mangyaensis</name>
    <dbReference type="NCBI Taxonomy" id="2213200"/>
    <lineage>
        <taxon>Bacteria</taxon>
        <taxon>Bacillati</taxon>
        <taxon>Actinomycetota</taxon>
        <taxon>Actinomycetes</taxon>
        <taxon>Mycobacteriales</taxon>
        <taxon>Nocardiaceae</taxon>
        <taxon>Nocardia</taxon>
    </lineage>
</organism>
<feature type="transmembrane region" description="Helical" evidence="1">
    <location>
        <begin position="126"/>
        <end position="146"/>
    </location>
</feature>
<dbReference type="Proteomes" id="UP000183810">
    <property type="component" value="Chromosome"/>
</dbReference>
<dbReference type="EMBL" id="CP018082">
    <property type="protein sequence ID" value="APE32736.1"/>
    <property type="molecule type" value="Genomic_DNA"/>
</dbReference>
<accession>A0A1J0VL46</accession>
<evidence type="ECO:0000313" key="2">
    <source>
        <dbReference type="EMBL" id="APE32736.1"/>
    </source>
</evidence>
<evidence type="ECO:0000313" key="3">
    <source>
        <dbReference type="Proteomes" id="UP000183810"/>
    </source>
</evidence>
<keyword evidence="1" id="KW-0812">Transmembrane</keyword>
<name>A0A1J0VL46_9NOCA</name>
<feature type="transmembrane region" description="Helical" evidence="1">
    <location>
        <begin position="87"/>
        <end position="106"/>
    </location>
</feature>
<evidence type="ECO:0000256" key="1">
    <source>
        <dbReference type="SAM" id="Phobius"/>
    </source>
</evidence>
<reference evidence="2" key="1">
    <citation type="submission" date="2016-11" db="EMBL/GenBank/DDBJ databases">
        <authorList>
            <person name="Jaros S."/>
            <person name="Januszkiewicz K."/>
            <person name="Wedrychowicz H."/>
        </authorList>
    </citation>
    <scope>NUCLEOTIDE SEQUENCE [LARGE SCALE GENOMIC DNA]</scope>
    <source>
        <strain evidence="2">Y48</strain>
    </source>
</reference>
<protein>
    <submittedName>
        <fullName evidence="2">Uncharacterized protein</fullName>
    </submittedName>
</protein>
<proteinExistence type="predicted"/>
<keyword evidence="3" id="KW-1185">Reference proteome</keyword>